<feature type="domain" description="Teneurin-like YD-shell" evidence="2">
    <location>
        <begin position="34"/>
        <end position="192"/>
    </location>
</feature>
<dbReference type="InterPro" id="IPR050708">
    <property type="entry name" value="T6SS_VgrG/RHS"/>
</dbReference>
<reference evidence="3 4" key="1">
    <citation type="submission" date="2015-09" db="EMBL/GenBank/DDBJ databases">
        <title>Sorangium comparison.</title>
        <authorList>
            <person name="Zaburannyi N."/>
            <person name="Bunk B."/>
            <person name="Overmann J."/>
            <person name="Mueller R."/>
        </authorList>
    </citation>
    <scope>NUCLEOTIDE SEQUENCE [LARGE SCALE GENOMIC DNA]</scope>
    <source>
        <strain evidence="3 4">So ceGT47</strain>
    </source>
</reference>
<dbReference type="PANTHER" id="PTHR32305">
    <property type="match status" value="1"/>
</dbReference>
<evidence type="ECO:0000259" key="2">
    <source>
        <dbReference type="Pfam" id="PF25023"/>
    </source>
</evidence>
<dbReference type="RefSeq" id="WP_129347495.1">
    <property type="nucleotide sequence ID" value="NZ_CP012670.1"/>
</dbReference>
<dbReference type="InterPro" id="IPR011044">
    <property type="entry name" value="Quino_amine_DH_bsu"/>
</dbReference>
<dbReference type="SUPFAM" id="SSF50969">
    <property type="entry name" value="YVTN repeat-like/Quinoprotein amine dehydrogenase"/>
    <property type="match status" value="1"/>
</dbReference>
<evidence type="ECO:0000313" key="4">
    <source>
        <dbReference type="Proteomes" id="UP000295781"/>
    </source>
</evidence>
<protein>
    <recommendedName>
        <fullName evidence="2">Teneurin-like YD-shell domain-containing protein</fullName>
    </recommendedName>
</protein>
<sequence length="349" mass="38097">MSSSPDARCGCAPPYYDPMGVLQAIALPNGGVTYVSYDADGHIAAYQTADGATWRMHWAGHHMVHRVDKPNGESIHYRYDREGNLVEVVNERGEVHTLKRDLAGRVIAETSFDGRTYDYKLDAAGRLAAHRNGAGERTEIARDTAGRVIERTYDDGSKESFEYDPEGRLVASSAGDVLTTYAYNARGVLVKETSSVAGAALSVECAVNAIGQTIERRSRAGSVVRFDRDLMGRTVRIHLPDGGVIERTLDGLGREVLRSLPEGGAILCRYDGMGAMIERRVVGWRASRRGTPDWVGRLPEGTTFAEGFVVSRSRAARLHEPARHGALDQLLPPAGKLPRAAQAIPMRLR</sequence>
<proteinExistence type="predicted"/>
<evidence type="ECO:0000313" key="3">
    <source>
        <dbReference type="EMBL" id="AUX22310.1"/>
    </source>
</evidence>
<evidence type="ECO:0000256" key="1">
    <source>
        <dbReference type="ARBA" id="ARBA00022737"/>
    </source>
</evidence>
<dbReference type="Pfam" id="PF25023">
    <property type="entry name" value="TEN_YD-shell"/>
    <property type="match status" value="1"/>
</dbReference>
<dbReference type="OrthoDB" id="9757552at2"/>
<dbReference type="InterPro" id="IPR006530">
    <property type="entry name" value="YD"/>
</dbReference>
<gene>
    <name evidence="3" type="ORF">SOCEGT47_028110</name>
</gene>
<dbReference type="Gene3D" id="2.180.10.10">
    <property type="entry name" value="RHS repeat-associated core"/>
    <property type="match status" value="1"/>
</dbReference>
<dbReference type="NCBIfam" id="TIGR01643">
    <property type="entry name" value="YD_repeat_2x"/>
    <property type="match status" value="4"/>
</dbReference>
<dbReference type="Proteomes" id="UP000295781">
    <property type="component" value="Chromosome"/>
</dbReference>
<dbReference type="PANTHER" id="PTHR32305:SF15">
    <property type="entry name" value="PROTEIN RHSA-RELATED"/>
    <property type="match status" value="1"/>
</dbReference>
<name>A0A4P2PZM2_SORCE</name>
<dbReference type="EMBL" id="CP012670">
    <property type="protein sequence ID" value="AUX22310.1"/>
    <property type="molecule type" value="Genomic_DNA"/>
</dbReference>
<organism evidence="3 4">
    <name type="scientific">Sorangium cellulosum</name>
    <name type="common">Polyangium cellulosum</name>
    <dbReference type="NCBI Taxonomy" id="56"/>
    <lineage>
        <taxon>Bacteria</taxon>
        <taxon>Pseudomonadati</taxon>
        <taxon>Myxococcota</taxon>
        <taxon>Polyangia</taxon>
        <taxon>Polyangiales</taxon>
        <taxon>Polyangiaceae</taxon>
        <taxon>Sorangium</taxon>
    </lineage>
</organism>
<accession>A0A4P2PZM2</accession>
<keyword evidence="1" id="KW-0677">Repeat</keyword>
<dbReference type="InterPro" id="IPR056823">
    <property type="entry name" value="TEN-like_YD-shell"/>
</dbReference>
<dbReference type="AlphaFoldDB" id="A0A4P2PZM2"/>